<evidence type="ECO:0000313" key="2">
    <source>
        <dbReference type="EMBL" id="ENN80711.1"/>
    </source>
</evidence>
<evidence type="ECO:0000256" key="1">
    <source>
        <dbReference type="SAM" id="SignalP"/>
    </source>
</evidence>
<evidence type="ECO:0000313" key="3">
    <source>
        <dbReference type="EMBL" id="ERL94428.1"/>
    </source>
</evidence>
<feature type="non-terminal residue" evidence="2">
    <location>
        <position position="1"/>
    </location>
</feature>
<keyword evidence="1" id="KW-0732">Signal</keyword>
<dbReference type="OrthoDB" id="6677240at2759"/>
<proteinExistence type="predicted"/>
<protein>
    <submittedName>
        <fullName evidence="2">Uncharacterized protein</fullName>
    </submittedName>
</protein>
<dbReference type="AlphaFoldDB" id="N6UJ73"/>
<feature type="chain" id="PRO_5009708123" evidence="1">
    <location>
        <begin position="18"/>
        <end position="158"/>
    </location>
</feature>
<evidence type="ECO:0000313" key="4">
    <source>
        <dbReference type="Proteomes" id="UP000030742"/>
    </source>
</evidence>
<dbReference type="EMBL" id="KB740419">
    <property type="protein sequence ID" value="ENN80711.1"/>
    <property type="molecule type" value="Genomic_DNA"/>
</dbReference>
<feature type="signal peptide" evidence="1">
    <location>
        <begin position="1"/>
        <end position="17"/>
    </location>
</feature>
<dbReference type="HOGENOM" id="CLU_1671588_0_0_1"/>
<dbReference type="Proteomes" id="UP000030742">
    <property type="component" value="Unassembled WGS sequence"/>
</dbReference>
<reference evidence="2 4" key="1">
    <citation type="journal article" date="2013" name="Genome Biol.">
        <title>Draft genome of the mountain pine beetle, Dendroctonus ponderosae Hopkins, a major forest pest.</title>
        <authorList>
            <person name="Keeling C.I."/>
            <person name="Yuen M.M."/>
            <person name="Liao N.Y."/>
            <person name="Docking T.R."/>
            <person name="Chan S.K."/>
            <person name="Taylor G.A."/>
            <person name="Palmquist D.L."/>
            <person name="Jackman S.D."/>
            <person name="Nguyen A."/>
            <person name="Li M."/>
            <person name="Henderson H."/>
            <person name="Janes J.K."/>
            <person name="Zhao Y."/>
            <person name="Pandoh P."/>
            <person name="Moore R."/>
            <person name="Sperling F.A."/>
            <person name="Huber D.P."/>
            <person name="Birol I."/>
            <person name="Jones S.J."/>
            <person name="Bohlmann J."/>
        </authorList>
    </citation>
    <scope>NUCLEOTIDE SEQUENCE</scope>
</reference>
<gene>
    <name evidence="3" type="ORF">D910_11705</name>
    <name evidence="2" type="ORF">YQE_02879</name>
</gene>
<sequence>MFFLLLMLVVKSPSVESNYVETNPALSKRYLPGDQTASSGHTEGFHYYHSSAPAPLGLSSPSPTIPHSVANQPLLSGNDLLAALFLSAVLRLPRAKSDVGNHPEEVSVNPYITLLLSQYGRYLPIHALGTKGLYHYAAANNYHNNKPFGSYKVYEDAR</sequence>
<dbReference type="EMBL" id="KB632390">
    <property type="protein sequence ID" value="ERL94428.1"/>
    <property type="molecule type" value="Genomic_DNA"/>
</dbReference>
<organism evidence="2">
    <name type="scientific">Dendroctonus ponderosae</name>
    <name type="common">Mountain pine beetle</name>
    <dbReference type="NCBI Taxonomy" id="77166"/>
    <lineage>
        <taxon>Eukaryota</taxon>
        <taxon>Metazoa</taxon>
        <taxon>Ecdysozoa</taxon>
        <taxon>Arthropoda</taxon>
        <taxon>Hexapoda</taxon>
        <taxon>Insecta</taxon>
        <taxon>Pterygota</taxon>
        <taxon>Neoptera</taxon>
        <taxon>Endopterygota</taxon>
        <taxon>Coleoptera</taxon>
        <taxon>Polyphaga</taxon>
        <taxon>Cucujiformia</taxon>
        <taxon>Curculionidae</taxon>
        <taxon>Scolytinae</taxon>
        <taxon>Dendroctonus</taxon>
    </lineage>
</organism>
<name>N6UJ73_DENPD</name>
<accession>N6UJ73</accession>